<proteinExistence type="predicted"/>
<feature type="region of interest" description="Disordered" evidence="1">
    <location>
        <begin position="1"/>
        <end position="21"/>
    </location>
</feature>
<evidence type="ECO:0000313" key="3">
    <source>
        <dbReference type="EMBL" id="KFZ63347.1"/>
    </source>
</evidence>
<evidence type="ECO:0000256" key="1">
    <source>
        <dbReference type="SAM" id="MobiDB-lite"/>
    </source>
</evidence>
<evidence type="ECO:0000256" key="2">
    <source>
        <dbReference type="SAM" id="Phobius"/>
    </source>
</evidence>
<keyword evidence="4" id="KW-1185">Reference proteome</keyword>
<dbReference type="Proteomes" id="UP000053620">
    <property type="component" value="Unassembled WGS sequence"/>
</dbReference>
<feature type="non-terminal residue" evidence="3">
    <location>
        <position position="1"/>
    </location>
</feature>
<name>A0A094L1H2_ANTCR</name>
<feature type="transmembrane region" description="Helical" evidence="2">
    <location>
        <begin position="47"/>
        <end position="64"/>
    </location>
</feature>
<sequence length="78" mass="8977">RARQRPRGFPLGSQRLPGPSECKQRHLGGASALGWALRGHRCVERDCIDTSVSCAAFFFLYWWWNGFVLVVELCLHRF</sequence>
<feature type="non-terminal residue" evidence="3">
    <location>
        <position position="78"/>
    </location>
</feature>
<gene>
    <name evidence="3" type="ORF">N321_14059</name>
</gene>
<dbReference type="EMBL" id="KL357742">
    <property type="protein sequence ID" value="KFZ63347.1"/>
    <property type="molecule type" value="Genomic_DNA"/>
</dbReference>
<evidence type="ECO:0000313" key="4">
    <source>
        <dbReference type="Proteomes" id="UP000053620"/>
    </source>
</evidence>
<reference evidence="3 4" key="1">
    <citation type="submission" date="2014-04" db="EMBL/GenBank/DDBJ databases">
        <title>Genome evolution of avian class.</title>
        <authorList>
            <person name="Zhang G."/>
            <person name="Li C."/>
        </authorList>
    </citation>
    <scope>NUCLEOTIDE SEQUENCE [LARGE SCALE GENOMIC DNA]</scope>
    <source>
        <strain evidence="3">BGI_N321</strain>
    </source>
</reference>
<keyword evidence="2" id="KW-0812">Transmembrane</keyword>
<accession>A0A094L1H2</accession>
<organism evidence="3 4">
    <name type="scientific">Antrostomus carolinensis</name>
    <name type="common">Chuck-will's-widow</name>
    <name type="synonym">Caprimulgus carolinensis</name>
    <dbReference type="NCBI Taxonomy" id="279965"/>
    <lineage>
        <taxon>Eukaryota</taxon>
        <taxon>Metazoa</taxon>
        <taxon>Chordata</taxon>
        <taxon>Craniata</taxon>
        <taxon>Vertebrata</taxon>
        <taxon>Euteleostomi</taxon>
        <taxon>Archelosauria</taxon>
        <taxon>Archosauria</taxon>
        <taxon>Dinosauria</taxon>
        <taxon>Saurischia</taxon>
        <taxon>Theropoda</taxon>
        <taxon>Coelurosauria</taxon>
        <taxon>Aves</taxon>
        <taxon>Neognathae</taxon>
        <taxon>Neoaves</taxon>
        <taxon>Strisores</taxon>
        <taxon>Caprimulgiformes</taxon>
        <taxon>Caprimulgidae</taxon>
        <taxon>Antrostomus</taxon>
    </lineage>
</organism>
<dbReference type="AlphaFoldDB" id="A0A094L1H2"/>
<protein>
    <submittedName>
        <fullName evidence="3">Uncharacterized protein</fullName>
    </submittedName>
</protein>
<keyword evidence="2" id="KW-0472">Membrane</keyword>
<keyword evidence="2" id="KW-1133">Transmembrane helix</keyword>